<dbReference type="GeneID" id="36375656"/>
<evidence type="ECO:0000313" key="5">
    <source>
        <dbReference type="WBParaSite" id="SRAE_1000155400.1"/>
    </source>
</evidence>
<dbReference type="InterPro" id="IPR023801">
    <property type="entry name" value="His_deacetylse_dom"/>
</dbReference>
<dbReference type="GO" id="GO:0141221">
    <property type="term" value="F:histone deacetylase activity, hydrolytic mechanism"/>
    <property type="evidence" value="ECO:0007669"/>
    <property type="project" value="UniProtKB-EC"/>
</dbReference>
<organism evidence="3">
    <name type="scientific">Strongyloides ratti</name>
    <name type="common">Parasitic roundworm</name>
    <dbReference type="NCBI Taxonomy" id="34506"/>
    <lineage>
        <taxon>Eukaryota</taxon>
        <taxon>Metazoa</taxon>
        <taxon>Ecdysozoa</taxon>
        <taxon>Nematoda</taxon>
        <taxon>Chromadorea</taxon>
        <taxon>Rhabditida</taxon>
        <taxon>Tylenchina</taxon>
        <taxon>Panagrolaimomorpha</taxon>
        <taxon>Strongyloidoidea</taxon>
        <taxon>Strongyloididae</taxon>
        <taxon>Strongyloides</taxon>
    </lineage>
</organism>
<dbReference type="GO" id="GO:0000118">
    <property type="term" value="C:histone deacetylase complex"/>
    <property type="evidence" value="ECO:0007669"/>
    <property type="project" value="TreeGrafter"/>
</dbReference>
<dbReference type="WBParaSite" id="SRAE_1000155400.1">
    <property type="protein sequence ID" value="SRAE_1000155400.1"/>
    <property type="gene ID" value="WBGene00258161"/>
</dbReference>
<dbReference type="AlphaFoldDB" id="A0A090L0U2"/>
<dbReference type="Proteomes" id="UP000035682">
    <property type="component" value="Unplaced"/>
</dbReference>
<dbReference type="PANTHER" id="PTHR10625:SF45">
    <property type="entry name" value="HISTONE DEACETYLASE DOMAIN-CONTAINING PROTEIN"/>
    <property type="match status" value="1"/>
</dbReference>
<reference evidence="5" key="3">
    <citation type="submission" date="2020-12" db="UniProtKB">
        <authorList>
            <consortium name="WormBaseParasite"/>
        </authorList>
    </citation>
    <scope>IDENTIFICATION</scope>
</reference>
<dbReference type="SUPFAM" id="SSF52768">
    <property type="entry name" value="Arginase/deacetylase"/>
    <property type="match status" value="1"/>
</dbReference>
<dbReference type="InterPro" id="IPR000286">
    <property type="entry name" value="HDACs"/>
</dbReference>
<evidence type="ECO:0000313" key="6">
    <source>
        <dbReference type="WormBase" id="SRAE_1000155400"/>
    </source>
</evidence>
<sequence>MLKHKNVWDHFHAESPDRMTAILDMLENEKLNDKLTKISHISLSKNDIALVHPMSYIEKLENLCKNGCDKDREDFCKKHDSIYMVSETYDCALRAVECCWSITKSVLENRKSNGFALVRPPGHHAYSDNPNGFCFFNNISICAKKAMKDYDNVRKILIIDWDIHSGQGTQFSIKDCDPNIQLISIHRYENGKYWPHLVESNFDESFSSNTLNIPLNEVGLNDFHYIHIMCKVVFPFIFNFKPDLILVSCGYDAAIGDPKGEMMVSPYFYGLMTRLLSSLSIPLALFYEGGYLIESITISAKETISGLIDREIFNYYKSNLPPDNSINFKNEFFWMINKLTSHNNLHKNINTLNYYLTQNTIQLSPLYQPSKEELKIYQFTPPAITRGVYTQLSNEEITTAHEYIVHSMKCQNIENDTKNLIHIDFNDEKKILTFTGNKHQETISIVIDDLTIFTFILTYIIIPNIFCFTSNENFDKFLSNWNIMTINNYDENLAIKSIIEKLFSKFNLQYY</sequence>
<protein>
    <submittedName>
        <fullName evidence="3 5">Histone deacetylase 10</fullName>
    </submittedName>
</protein>
<proteinExistence type="predicted"/>
<dbReference type="EMBL" id="LN609528">
    <property type="protein sequence ID" value="CEF63291.1"/>
    <property type="molecule type" value="Genomic_DNA"/>
</dbReference>
<comment type="catalytic activity">
    <reaction evidence="1">
        <text>N(6)-acetyl-L-lysyl-[histone] + H2O = L-lysyl-[histone] + acetate</text>
        <dbReference type="Rhea" id="RHEA:58196"/>
        <dbReference type="Rhea" id="RHEA-COMP:9845"/>
        <dbReference type="Rhea" id="RHEA-COMP:11338"/>
        <dbReference type="ChEBI" id="CHEBI:15377"/>
        <dbReference type="ChEBI" id="CHEBI:29969"/>
        <dbReference type="ChEBI" id="CHEBI:30089"/>
        <dbReference type="ChEBI" id="CHEBI:61930"/>
        <dbReference type="EC" id="3.5.1.98"/>
    </reaction>
</comment>
<dbReference type="OrthoDB" id="424012at2759"/>
<dbReference type="InterPro" id="IPR037138">
    <property type="entry name" value="His_deacetylse_dom_sf"/>
</dbReference>
<dbReference type="PANTHER" id="PTHR10625">
    <property type="entry name" value="HISTONE DEACETYLASE HDAC1-RELATED"/>
    <property type="match status" value="1"/>
</dbReference>
<dbReference type="Pfam" id="PF00850">
    <property type="entry name" value="Hist_deacetyl"/>
    <property type="match status" value="1"/>
</dbReference>
<dbReference type="Gene3D" id="3.40.800.20">
    <property type="entry name" value="Histone deacetylase domain"/>
    <property type="match status" value="1"/>
</dbReference>
<evidence type="ECO:0000259" key="2">
    <source>
        <dbReference type="Pfam" id="PF00850"/>
    </source>
</evidence>
<dbReference type="CTD" id="36375656"/>
<dbReference type="STRING" id="34506.A0A090L0U2"/>
<gene>
    <name evidence="3 5 6" type="ORF">SRAE_1000155400</name>
</gene>
<dbReference type="RefSeq" id="XP_024502493.1">
    <property type="nucleotide sequence ID" value="XM_024648524.1"/>
</dbReference>
<name>A0A090L0U2_STRRB</name>
<feature type="domain" description="Histone deacetylase" evidence="2">
    <location>
        <begin position="12"/>
        <end position="305"/>
    </location>
</feature>
<dbReference type="PRINTS" id="PR01270">
    <property type="entry name" value="HDASUPER"/>
</dbReference>
<dbReference type="InterPro" id="IPR023696">
    <property type="entry name" value="Ureohydrolase_dom_sf"/>
</dbReference>
<accession>A0A090L0U2</accession>
<dbReference type="GO" id="GO:0040029">
    <property type="term" value="P:epigenetic regulation of gene expression"/>
    <property type="evidence" value="ECO:0007669"/>
    <property type="project" value="TreeGrafter"/>
</dbReference>
<reference evidence="3" key="1">
    <citation type="submission" date="2014-09" db="EMBL/GenBank/DDBJ databases">
        <authorList>
            <person name="Aslett A.Martin."/>
        </authorList>
    </citation>
    <scope>NUCLEOTIDE SEQUENCE</scope>
    <source>
        <strain evidence="3">ED321 Heterogonic</strain>
    </source>
</reference>
<reference evidence="4" key="2">
    <citation type="submission" date="2014-09" db="EMBL/GenBank/DDBJ databases">
        <authorList>
            <person name="Martin A.A."/>
        </authorList>
    </citation>
    <scope>NUCLEOTIDE SEQUENCE</scope>
    <source>
        <strain evidence="4">ED321</strain>
    </source>
</reference>
<evidence type="ECO:0000256" key="1">
    <source>
        <dbReference type="ARBA" id="ARBA00048287"/>
    </source>
</evidence>
<keyword evidence="4" id="KW-1185">Reference proteome</keyword>
<evidence type="ECO:0000313" key="3">
    <source>
        <dbReference type="EMBL" id="CEF63291.1"/>
    </source>
</evidence>
<evidence type="ECO:0000313" key="4">
    <source>
        <dbReference type="Proteomes" id="UP000035682"/>
    </source>
</evidence>
<dbReference type="WormBase" id="SRAE_1000155400">
    <property type="protein sequence ID" value="SRP07974"/>
    <property type="gene ID" value="WBGene00258161"/>
</dbReference>